<dbReference type="OrthoDB" id="538655at2759"/>
<organism evidence="3 4">
    <name type="scientific">Tetrabaena socialis</name>
    <dbReference type="NCBI Taxonomy" id="47790"/>
    <lineage>
        <taxon>Eukaryota</taxon>
        <taxon>Viridiplantae</taxon>
        <taxon>Chlorophyta</taxon>
        <taxon>core chlorophytes</taxon>
        <taxon>Chlorophyceae</taxon>
        <taxon>CS clade</taxon>
        <taxon>Chlamydomonadales</taxon>
        <taxon>Tetrabaenaceae</taxon>
        <taxon>Tetrabaena</taxon>
    </lineage>
</organism>
<dbReference type="InterPro" id="IPR051481">
    <property type="entry name" value="BTB-POZ/Galectin-3-binding"/>
</dbReference>
<proteinExistence type="predicted"/>
<evidence type="ECO:0000313" key="3">
    <source>
        <dbReference type="EMBL" id="PNH07118.1"/>
    </source>
</evidence>
<feature type="region of interest" description="Disordered" evidence="1">
    <location>
        <begin position="1309"/>
        <end position="1331"/>
    </location>
</feature>
<dbReference type="Pfam" id="PF07707">
    <property type="entry name" value="BACK"/>
    <property type="match status" value="1"/>
</dbReference>
<evidence type="ECO:0000259" key="2">
    <source>
        <dbReference type="Pfam" id="PF07707"/>
    </source>
</evidence>
<name>A0A2J8A3P0_9CHLO</name>
<dbReference type="InterPro" id="IPR011333">
    <property type="entry name" value="SKP1/BTB/POZ_sf"/>
</dbReference>
<reference evidence="3 4" key="1">
    <citation type="journal article" date="2017" name="Mol. Biol. Evol.">
        <title>The 4-celled Tetrabaena socialis nuclear genome reveals the essential components for genetic control of cell number at the origin of multicellularity in the volvocine lineage.</title>
        <authorList>
            <person name="Featherston J."/>
            <person name="Arakaki Y."/>
            <person name="Hanschen E.R."/>
            <person name="Ferris P.J."/>
            <person name="Michod R.E."/>
            <person name="Olson B.J.S.C."/>
            <person name="Nozaki H."/>
            <person name="Durand P.M."/>
        </authorList>
    </citation>
    <scope>NUCLEOTIDE SEQUENCE [LARGE SCALE GENOMIC DNA]</scope>
    <source>
        <strain evidence="3 4">NIES-571</strain>
    </source>
</reference>
<keyword evidence="4" id="KW-1185">Reference proteome</keyword>
<dbReference type="Gene3D" id="3.30.710.10">
    <property type="entry name" value="Potassium Channel Kv1.1, Chain A"/>
    <property type="match status" value="1"/>
</dbReference>
<dbReference type="PANTHER" id="PTHR24410:SF23">
    <property type="entry name" value="BTB DOMAIN-CONTAINING PROTEIN-RELATED"/>
    <property type="match status" value="1"/>
</dbReference>
<sequence length="1820" mass="191171">CVVASSRMQQPQLWGCNAPQLCGALSAAAACSTASMLPSCPRVPSFSSLREPWETGEAGRGGGVSEELADCVVVFSLALGDGAQAAATISAPQSAPDDGQPGGQPSGVLPPLGDPLPAHRVALFGCSARLRAQAERWTPEQRQAGRKPELRVPLGSLEDMPHALSALRFMYTGKVDGSSAAQLLQVRRHSAYLLVEGCVEACDAALLARVSAKATQPQQLAEGAVGSGSSSPLAPVAELFACRHLLPEPEESGGDSATAALLRACRQQLVLHGGGPAEVVGAAGQGASGRSGSLGELLAWAFRDAPSLLCDPDTRRQMVALPAAAMEALLGSDSFPTDDEATVLLVLAHWRAANLAAFVPMCDKLCRLVRLSQLPEDYVLGTLPHILWFPLSRDEHTFLCQHVSAAGQPNKRARLKEAAVGRHDTTSPWYAAGARPCGRSDLDRPYGWHVKEEDLAKVAEHAAMIALHGSFDNGALRLVSRGFEWRLFMCMKAEDEAAGVYLRCGTPAALGLSVSVEPIALVSTSAHLVVHRWAGEGGSTSREVAYAHRFSRTADYMKVGSGLGRPSALPLAKAQGTGAQGGDGAADSLHSCVVASSRLQQPQLWGCNAPQLCGALSAAAASSTASMLPSCPRVPSFSSLREPWETGEAGRGVGAQRWTAEQQQAGSKPELRVPLGSPEDLPRVLGALRFMYTGKAEGASSSSSSSSSSSPLAPVAELFACRHLLPEPEESGSDAATASLLPACRQQLVLHGGGFAEVFDTAGQSGASGGCASLGELLAMEALPAAAMEALLGSDSFTTDDEAMDRLAGSNRIGVNASFMWDDDGWAVNGARPLAALMPATGMHGGRVAERWTAEQQQAGSKPELRVPLGRPEDLPHALSALRFMYTGKLDGSSAAQLLQVRRQAAYLLVEGLGAPPRAAAASAARPLPLWPSCSPAATCCRSLKKGGDTATAALLRACRQQLVLHSGSAAAVVGVITSSGSGSLGELLAWAFRDAPSLLCDPDTRRQMEALPAAAMEALLGSDSSTTDDEATVLLVLAHWRAANLAAFVPVCDKLCGLVRLSQLPEDYLLGMLPHIPWFPLSRDEHTFLCQHVSAAGQRTKRARLEELAVGRYDTASPWYAAGARPCGRSDLNRPYGWHIKQEDLLAEVAEQMGTNALDGSFDNGASYHMALSGYLSLSRKRGMRRPEFLWCVTPVAFGLPITVKPIALVSTSARLVVHRWGGEDGGGSLQEACSIRFSRGNDYMKVGGLSWAQPSTLPLAKVQDAGMQGGDGAAGPLHSEELADCLVVFCLALAGGAQATAGASEAPAMTTASAPQSAPGDGQPSGVFPPLGDPLPAHRVALFGGSARLRAQAERWTAEQQQAGSKPELRVLLRSPEDLPHALSALRFMYTGKVDGGSAAQLLQVRRQAAYLLVEGCVEACDAALLARVRPGVPPQQAEGASSSSSSSSPLAPVAELFACRHLLPEPEESGGDTLIPALLRACRQQLVLHSGGAAGDADAAGSGASGGSGSLSELMAWAFRDVPSLPCDPDTRRQMEALPAAAMEALLGSDSFATDDEATVLLVLAHWRAANLAAFVPVCDKLCRLVRLSQLPEDYLLGVLPHIPWFPLSREEHTFLCQHVLAVGQPSKRARLKELAVGQYDTASPWYAAGSRPCERSDLNRPYGWHIKQGDLAKSLDGSFDNGAAGLVSHGFEWWPSIEMEAGDEAAGVYLACCTPAALGLPVSVKPISLTSTSARLVVHCWVGEDGGRSRQEAYSKHYSRDNDYVKVGWGWGSPSALPLAKVQDAGVQGGDGAANLLHRWGAYLHEGKLTGSLEFV</sequence>
<feature type="region of interest" description="Disordered" evidence="1">
    <location>
        <begin position="642"/>
        <end position="678"/>
    </location>
</feature>
<accession>A0A2J8A3P0</accession>
<dbReference type="PANTHER" id="PTHR24410">
    <property type="entry name" value="HL07962P-RELATED"/>
    <property type="match status" value="1"/>
</dbReference>
<dbReference type="InterPro" id="IPR011705">
    <property type="entry name" value="BACK"/>
</dbReference>
<evidence type="ECO:0000256" key="1">
    <source>
        <dbReference type="SAM" id="MobiDB-lite"/>
    </source>
</evidence>
<dbReference type="Proteomes" id="UP000236333">
    <property type="component" value="Unassembled WGS sequence"/>
</dbReference>
<evidence type="ECO:0000313" key="4">
    <source>
        <dbReference type="Proteomes" id="UP000236333"/>
    </source>
</evidence>
<gene>
    <name evidence="3" type="ORF">TSOC_006454</name>
</gene>
<feature type="non-terminal residue" evidence="3">
    <location>
        <position position="1"/>
    </location>
</feature>
<feature type="region of interest" description="Disordered" evidence="1">
    <location>
        <begin position="88"/>
        <end position="112"/>
    </location>
</feature>
<feature type="domain" description="BACK" evidence="2">
    <location>
        <begin position="1538"/>
        <end position="1601"/>
    </location>
</feature>
<dbReference type="EMBL" id="PGGS01000196">
    <property type="protein sequence ID" value="PNH07118.1"/>
    <property type="molecule type" value="Genomic_DNA"/>
</dbReference>
<protein>
    <recommendedName>
        <fullName evidence="2">BACK domain-containing protein</fullName>
    </recommendedName>
</protein>
<comment type="caution">
    <text evidence="3">The sequence shown here is derived from an EMBL/GenBank/DDBJ whole genome shotgun (WGS) entry which is preliminary data.</text>
</comment>